<protein>
    <submittedName>
        <fullName evidence="2">Uncharacterized protein</fullName>
    </submittedName>
</protein>
<name>A0A4C1VCX6_EUMVA</name>
<dbReference type="EMBL" id="BGZK01000318">
    <property type="protein sequence ID" value="GBP36469.1"/>
    <property type="molecule type" value="Genomic_DNA"/>
</dbReference>
<reference evidence="2 3" key="1">
    <citation type="journal article" date="2019" name="Commun. Biol.">
        <title>The bagworm genome reveals a unique fibroin gene that provides high tensile strength.</title>
        <authorList>
            <person name="Kono N."/>
            <person name="Nakamura H."/>
            <person name="Ohtoshi R."/>
            <person name="Tomita M."/>
            <person name="Numata K."/>
            <person name="Arakawa K."/>
        </authorList>
    </citation>
    <scope>NUCLEOTIDE SEQUENCE [LARGE SCALE GENOMIC DNA]</scope>
</reference>
<dbReference type="OrthoDB" id="7247196at2759"/>
<feature type="compositionally biased region" description="Basic and acidic residues" evidence="1">
    <location>
        <begin position="35"/>
        <end position="51"/>
    </location>
</feature>
<sequence>MLSLRLSDNGHQQPSTAPDQRNLTSRVEDAGNTQRAEEQDRSDDYGDKGPDEMFMATDDDWGQSLDRFGLYVSTLLRMLPKRTALKFQVQIIDRLYGSLYSVLVSAPNCRFYRGHGRRDSWLEFLPYHCNRIVACPDWITAT</sequence>
<gene>
    <name evidence="2" type="ORF">EVAR_88049_1</name>
</gene>
<evidence type="ECO:0000313" key="2">
    <source>
        <dbReference type="EMBL" id="GBP36469.1"/>
    </source>
</evidence>
<dbReference type="Proteomes" id="UP000299102">
    <property type="component" value="Unassembled WGS sequence"/>
</dbReference>
<proteinExistence type="predicted"/>
<dbReference type="AlphaFoldDB" id="A0A4C1VCX6"/>
<feature type="region of interest" description="Disordered" evidence="1">
    <location>
        <begin position="1"/>
        <end position="53"/>
    </location>
</feature>
<accession>A0A4C1VCX6</accession>
<evidence type="ECO:0000313" key="3">
    <source>
        <dbReference type="Proteomes" id="UP000299102"/>
    </source>
</evidence>
<evidence type="ECO:0000256" key="1">
    <source>
        <dbReference type="SAM" id="MobiDB-lite"/>
    </source>
</evidence>
<organism evidence="2 3">
    <name type="scientific">Eumeta variegata</name>
    <name type="common">Bagworm moth</name>
    <name type="synonym">Eumeta japonica</name>
    <dbReference type="NCBI Taxonomy" id="151549"/>
    <lineage>
        <taxon>Eukaryota</taxon>
        <taxon>Metazoa</taxon>
        <taxon>Ecdysozoa</taxon>
        <taxon>Arthropoda</taxon>
        <taxon>Hexapoda</taxon>
        <taxon>Insecta</taxon>
        <taxon>Pterygota</taxon>
        <taxon>Neoptera</taxon>
        <taxon>Endopterygota</taxon>
        <taxon>Lepidoptera</taxon>
        <taxon>Glossata</taxon>
        <taxon>Ditrysia</taxon>
        <taxon>Tineoidea</taxon>
        <taxon>Psychidae</taxon>
        <taxon>Oiketicinae</taxon>
        <taxon>Eumeta</taxon>
    </lineage>
</organism>
<comment type="caution">
    <text evidence="2">The sequence shown here is derived from an EMBL/GenBank/DDBJ whole genome shotgun (WGS) entry which is preliminary data.</text>
</comment>
<keyword evidence="3" id="KW-1185">Reference proteome</keyword>
<feature type="compositionally biased region" description="Polar residues" evidence="1">
    <location>
        <begin position="9"/>
        <end position="25"/>
    </location>
</feature>